<evidence type="ECO:0000313" key="3">
    <source>
        <dbReference type="Proteomes" id="UP001500567"/>
    </source>
</evidence>
<name>A0ABP7S7Z4_9BACT</name>
<dbReference type="Proteomes" id="UP001500567">
    <property type="component" value="Unassembled WGS sequence"/>
</dbReference>
<reference evidence="3" key="1">
    <citation type="journal article" date="2019" name="Int. J. Syst. Evol. Microbiol.">
        <title>The Global Catalogue of Microorganisms (GCM) 10K type strain sequencing project: providing services to taxonomists for standard genome sequencing and annotation.</title>
        <authorList>
            <consortium name="The Broad Institute Genomics Platform"/>
            <consortium name="The Broad Institute Genome Sequencing Center for Infectious Disease"/>
            <person name="Wu L."/>
            <person name="Ma J."/>
        </authorList>
    </citation>
    <scope>NUCLEOTIDE SEQUENCE [LARGE SCALE GENOMIC DNA]</scope>
    <source>
        <strain evidence="3">JCM 17224</strain>
    </source>
</reference>
<proteinExistence type="predicted"/>
<dbReference type="Pfam" id="PF14690">
    <property type="entry name" value="Zn_ribbon_ISL3"/>
    <property type="match status" value="1"/>
</dbReference>
<dbReference type="PANTHER" id="PTHR33498:SF1">
    <property type="entry name" value="TRANSPOSASE FOR INSERTION SEQUENCE ELEMENT IS1557"/>
    <property type="match status" value="1"/>
</dbReference>
<organism evidence="2 3">
    <name type="scientific">Hymenobacter fastidiosus</name>
    <dbReference type="NCBI Taxonomy" id="486264"/>
    <lineage>
        <taxon>Bacteria</taxon>
        <taxon>Pseudomonadati</taxon>
        <taxon>Bacteroidota</taxon>
        <taxon>Cytophagia</taxon>
        <taxon>Cytophagales</taxon>
        <taxon>Hymenobacteraceae</taxon>
        <taxon>Hymenobacter</taxon>
    </lineage>
</organism>
<protein>
    <recommendedName>
        <fullName evidence="1">Transposase IS204/IS1001/IS1096/IS1165 zinc-finger domain-containing protein</fullName>
    </recommendedName>
</protein>
<feature type="domain" description="Transposase IS204/IS1001/IS1096/IS1165 zinc-finger" evidence="1">
    <location>
        <begin position="39"/>
        <end position="83"/>
    </location>
</feature>
<gene>
    <name evidence="2" type="ORF">GCM10022408_20200</name>
</gene>
<accession>A0ABP7S7Z4</accession>
<comment type="caution">
    <text evidence="2">The sequence shown here is derived from an EMBL/GenBank/DDBJ whole genome shotgun (WGS) entry which is preliminary data.</text>
</comment>
<dbReference type="EMBL" id="BAABDJ010000016">
    <property type="protein sequence ID" value="GAA4008031.1"/>
    <property type="molecule type" value="Genomic_DNA"/>
</dbReference>
<keyword evidence="3" id="KW-1185">Reference proteome</keyword>
<evidence type="ECO:0000259" key="1">
    <source>
        <dbReference type="Pfam" id="PF14690"/>
    </source>
</evidence>
<sequence>MNELAFYTDLLGLPQVALTGVTVTKTTIEIACTLTDTRTLCPSCGVVCTVVNDRTTRRVRDLNISERAVYLMVSVRQFRCPTCGSCPTERLPFADANKSYTHRQARYVFAFYRKQPYSEVGAIVGMHAKTVERLVLDQCRQAEQLPQRYVGLRRLSIDEQSHRKGKKHFICLLTNLDTGTLVDILPYRKKRNLSRLFPTAWSSFFASR</sequence>
<dbReference type="InterPro" id="IPR047951">
    <property type="entry name" value="Transpos_ISL3"/>
</dbReference>
<dbReference type="InterPro" id="IPR029261">
    <property type="entry name" value="Transposase_Znf"/>
</dbReference>
<dbReference type="PANTHER" id="PTHR33498">
    <property type="entry name" value="TRANSPOSASE FOR INSERTION SEQUENCE ELEMENT IS1557"/>
    <property type="match status" value="1"/>
</dbReference>
<dbReference type="RefSeq" id="WP_345072765.1">
    <property type="nucleotide sequence ID" value="NZ_BAABDJ010000016.1"/>
</dbReference>
<evidence type="ECO:0000313" key="2">
    <source>
        <dbReference type="EMBL" id="GAA4008031.1"/>
    </source>
</evidence>